<keyword evidence="1" id="KW-1133">Transmembrane helix</keyword>
<reference evidence="2 3" key="1">
    <citation type="submission" date="2019-06" db="EMBL/GenBank/DDBJ databases">
        <title>Sequencing the genomes of 1000 actinobacteria strains.</title>
        <authorList>
            <person name="Klenk H.-P."/>
        </authorList>
    </citation>
    <scope>NUCLEOTIDE SEQUENCE [LARGE SCALE GENOMIC DNA]</scope>
    <source>
        <strain evidence="2 3">DSM 43866</strain>
    </source>
</reference>
<feature type="transmembrane region" description="Helical" evidence="1">
    <location>
        <begin position="174"/>
        <end position="190"/>
    </location>
</feature>
<organism evidence="2 3">
    <name type="scientific">Actinoplanes teichomyceticus</name>
    <dbReference type="NCBI Taxonomy" id="1867"/>
    <lineage>
        <taxon>Bacteria</taxon>
        <taxon>Bacillati</taxon>
        <taxon>Actinomycetota</taxon>
        <taxon>Actinomycetes</taxon>
        <taxon>Micromonosporales</taxon>
        <taxon>Micromonosporaceae</taxon>
        <taxon>Actinoplanes</taxon>
    </lineage>
</organism>
<feature type="transmembrane region" description="Helical" evidence="1">
    <location>
        <begin position="52"/>
        <end position="71"/>
    </location>
</feature>
<evidence type="ECO:0000313" key="3">
    <source>
        <dbReference type="Proteomes" id="UP000320239"/>
    </source>
</evidence>
<feature type="transmembrane region" description="Helical" evidence="1">
    <location>
        <begin position="137"/>
        <end position="154"/>
    </location>
</feature>
<keyword evidence="3" id="KW-1185">Reference proteome</keyword>
<evidence type="ECO:0000313" key="2">
    <source>
        <dbReference type="EMBL" id="TWG14670.1"/>
    </source>
</evidence>
<keyword evidence="1" id="KW-0812">Transmembrane</keyword>
<gene>
    <name evidence="2" type="ORF">FHX34_104976</name>
</gene>
<sequence>MPVIRLFLRGHHAATLAGAASALLLVAWWLAGTVLPVPQLLQGRNSPIALEMALPVLFAPLFAYGFGGVVLRVEHGSRRSLLVPDLVLFLLACAPIAIVAGLAALTGDGDFAAVVARNAAVCAGASLLLLTWFGQSAAVTGPILYFFVVSLVGGNPDGSAQWWALLRAPGTPQTAAAGLVLLAAGLVAYHRRARAAAAMRAAGD</sequence>
<keyword evidence="1" id="KW-0472">Membrane</keyword>
<accession>A0A561VSW3</accession>
<comment type="caution">
    <text evidence="2">The sequence shown here is derived from an EMBL/GenBank/DDBJ whole genome shotgun (WGS) entry which is preliminary data.</text>
</comment>
<feature type="transmembrane region" description="Helical" evidence="1">
    <location>
        <begin position="83"/>
        <end position="105"/>
    </location>
</feature>
<dbReference type="AlphaFoldDB" id="A0A561VSW3"/>
<evidence type="ECO:0000256" key="1">
    <source>
        <dbReference type="SAM" id="Phobius"/>
    </source>
</evidence>
<protein>
    <submittedName>
        <fullName evidence="2">Uncharacterized protein</fullName>
    </submittedName>
</protein>
<name>A0A561VSW3_ACTTI</name>
<dbReference type="EMBL" id="VIWY01000004">
    <property type="protein sequence ID" value="TWG14670.1"/>
    <property type="molecule type" value="Genomic_DNA"/>
</dbReference>
<proteinExistence type="predicted"/>
<dbReference type="Proteomes" id="UP000320239">
    <property type="component" value="Unassembled WGS sequence"/>
</dbReference>
<dbReference type="RefSeq" id="WP_239082079.1">
    <property type="nucleotide sequence ID" value="NZ_BOMX01000004.1"/>
</dbReference>